<evidence type="ECO:0000256" key="1">
    <source>
        <dbReference type="ARBA" id="ARBA00022603"/>
    </source>
</evidence>
<dbReference type="EMBL" id="CP076448">
    <property type="protein sequence ID" value="QXM24133.1"/>
    <property type="molecule type" value="Genomic_DNA"/>
</dbReference>
<name>A0A975U1N6_9PROT</name>
<dbReference type="PANTHER" id="PTHR43667">
    <property type="entry name" value="CYCLOPROPANE-FATTY-ACYL-PHOSPHOLIPID SYNTHASE"/>
    <property type="match status" value="1"/>
</dbReference>
<gene>
    <name evidence="4" type="ORF">KO353_12780</name>
</gene>
<dbReference type="InterPro" id="IPR003333">
    <property type="entry name" value="CMAS"/>
</dbReference>
<evidence type="ECO:0000313" key="5">
    <source>
        <dbReference type="Proteomes" id="UP000694001"/>
    </source>
</evidence>
<keyword evidence="2" id="KW-0808">Transferase</keyword>
<keyword evidence="5" id="KW-1185">Reference proteome</keyword>
<keyword evidence="1" id="KW-0489">Methyltransferase</keyword>
<dbReference type="InterPro" id="IPR050723">
    <property type="entry name" value="CFA/CMAS"/>
</dbReference>
<evidence type="ECO:0000256" key="3">
    <source>
        <dbReference type="ARBA" id="ARBA00022691"/>
    </source>
</evidence>
<evidence type="ECO:0000313" key="4">
    <source>
        <dbReference type="EMBL" id="QXM24133.1"/>
    </source>
</evidence>
<protein>
    <submittedName>
        <fullName evidence="4">Cyclopropane-fatty-acyl-phospholipid synthase family protein</fullName>
    </submittedName>
</protein>
<sequence length="405" mass="45689">MHGLGTSLTTHHTLRQDRRFRLALRLAGLVRAGHLKLTLPDGSVHCFGGHGPGPCAEVILHSPRAIRRFALGGSLGWAEAYLDGDWSSPDLRAVMGLAVANEEEWDAVLRGNALVRLVSRILHALRPNTRRGARRNIAAHYDLGNEFYAAWLDPSMTYSSAEFAASNETLEEAQARKVRNLLAAIDLRPGHSLLEIGCGWGYLAETAARDFGARVVALTLSREQHAYAMARISKAGLADRVEIRLQDWRDVKERFDRVASVEMFEAVGEAYWAPFFAALRDRLTPGGRAGLQIITIADRYFETYRRSADFIQRYVFPGGMLPSPARLREETSRAGLIWQSEAWFGQSYAETLRQWNARFQDAWPRLAPLGYGERFKRLWEYYLCYCETGFRAGWTDVGRFVLARP</sequence>
<organism evidence="4 5">
    <name type="scientific">Elioraea tepida</name>
    <dbReference type="NCBI Taxonomy" id="2843330"/>
    <lineage>
        <taxon>Bacteria</taxon>
        <taxon>Pseudomonadati</taxon>
        <taxon>Pseudomonadota</taxon>
        <taxon>Alphaproteobacteria</taxon>
        <taxon>Acetobacterales</taxon>
        <taxon>Elioraeaceae</taxon>
        <taxon>Elioraea</taxon>
    </lineage>
</organism>
<keyword evidence="3" id="KW-0949">S-adenosyl-L-methionine</keyword>
<proteinExistence type="predicted"/>
<dbReference type="PIRSF" id="PIRSF003085">
    <property type="entry name" value="CMAS"/>
    <property type="match status" value="1"/>
</dbReference>
<dbReference type="KEGG" id="elio:KO353_12780"/>
<dbReference type="RefSeq" id="WP_218285104.1">
    <property type="nucleotide sequence ID" value="NZ_CP076448.1"/>
</dbReference>
<dbReference type="Pfam" id="PF02353">
    <property type="entry name" value="CMAS"/>
    <property type="match status" value="1"/>
</dbReference>
<dbReference type="PANTHER" id="PTHR43667:SF2">
    <property type="entry name" value="FATTY ACID C-METHYL TRANSFERASE"/>
    <property type="match status" value="1"/>
</dbReference>
<accession>A0A975U1N6</accession>
<dbReference type="AlphaFoldDB" id="A0A975U1N6"/>
<dbReference type="Proteomes" id="UP000694001">
    <property type="component" value="Chromosome"/>
</dbReference>
<evidence type="ECO:0000256" key="2">
    <source>
        <dbReference type="ARBA" id="ARBA00022679"/>
    </source>
</evidence>
<reference evidence="4" key="1">
    <citation type="submission" date="2021-06" db="EMBL/GenBank/DDBJ databases">
        <title>Elioraea tepida, sp. nov., a moderately thermophilic aerobic anoxygenic phototrophic bacterium isolated from an alkaline siliceous hot spring mat community in Yellowstone National Park, WY, USA.</title>
        <authorList>
            <person name="Saini M.K."/>
            <person name="Yoshida S."/>
            <person name="Sebastian A."/>
            <person name="Hirose S."/>
            <person name="Hara E."/>
            <person name="Tamaki H."/>
            <person name="Soulier N.T."/>
            <person name="Albert I."/>
            <person name="Hanada S."/>
            <person name="Bryant D.A."/>
            <person name="Tank M."/>
        </authorList>
    </citation>
    <scope>NUCLEOTIDE SEQUENCE</scope>
    <source>
        <strain evidence="4">MS-P2</strain>
    </source>
</reference>
<dbReference type="CDD" id="cd02440">
    <property type="entry name" value="AdoMet_MTases"/>
    <property type="match status" value="1"/>
</dbReference>